<dbReference type="Gene3D" id="2.40.37.10">
    <property type="entry name" value="Lyase, Ornithine Decarboxylase, Chain A, domain 1"/>
    <property type="match status" value="1"/>
</dbReference>
<evidence type="ECO:0000313" key="8">
    <source>
        <dbReference type="EMBL" id="MEJ5022929.1"/>
    </source>
</evidence>
<dbReference type="InterPro" id="IPR029066">
    <property type="entry name" value="PLP-binding_barrel"/>
</dbReference>
<evidence type="ECO:0000256" key="3">
    <source>
        <dbReference type="ARBA" id="ARBA00013089"/>
    </source>
</evidence>
<evidence type="ECO:0000256" key="4">
    <source>
        <dbReference type="ARBA" id="ARBA00022898"/>
    </source>
</evidence>
<evidence type="ECO:0000256" key="5">
    <source>
        <dbReference type="ARBA" id="ARBA00023235"/>
    </source>
</evidence>
<dbReference type="InterPro" id="IPR001608">
    <property type="entry name" value="Ala_racemase_N"/>
</dbReference>
<dbReference type="CDD" id="cd00430">
    <property type="entry name" value="PLPDE_III_AR"/>
    <property type="match status" value="1"/>
</dbReference>
<feature type="active site" description="Proton acceptor; specific for D-alanine" evidence="6">
    <location>
        <position position="40"/>
    </location>
</feature>
<name>A0ABU8PMS5_9HYPH</name>
<dbReference type="SMART" id="SM01005">
    <property type="entry name" value="Ala_racemase_C"/>
    <property type="match status" value="1"/>
</dbReference>
<dbReference type="Pfam" id="PF01168">
    <property type="entry name" value="Ala_racemase_N"/>
    <property type="match status" value="1"/>
</dbReference>
<dbReference type="Pfam" id="PF00842">
    <property type="entry name" value="Ala_racemase_C"/>
    <property type="match status" value="1"/>
</dbReference>
<comment type="caution">
    <text evidence="8">The sequence shown here is derived from an EMBL/GenBank/DDBJ whole genome shotgun (WGS) entry which is preliminary data.</text>
</comment>
<dbReference type="PANTHER" id="PTHR30511:SF0">
    <property type="entry name" value="ALANINE RACEMASE, CATABOLIC-RELATED"/>
    <property type="match status" value="1"/>
</dbReference>
<dbReference type="NCBIfam" id="TIGR00492">
    <property type="entry name" value="alr"/>
    <property type="match status" value="1"/>
</dbReference>
<dbReference type="SUPFAM" id="SSF51419">
    <property type="entry name" value="PLP-binding barrel"/>
    <property type="match status" value="1"/>
</dbReference>
<dbReference type="GO" id="GO:0008784">
    <property type="term" value="F:alanine racemase activity"/>
    <property type="evidence" value="ECO:0007669"/>
    <property type="project" value="UniProtKB-EC"/>
</dbReference>
<dbReference type="RefSeq" id="WP_105545524.1">
    <property type="nucleotide sequence ID" value="NZ_JBBGZH010000003.1"/>
</dbReference>
<gene>
    <name evidence="8" type="primary">alr</name>
    <name evidence="8" type="ORF">WH297_24810</name>
</gene>
<dbReference type="Gene3D" id="3.20.20.10">
    <property type="entry name" value="Alanine racemase"/>
    <property type="match status" value="1"/>
</dbReference>
<feature type="active site" description="Proton acceptor; specific for L-alanine" evidence="6">
    <location>
        <position position="260"/>
    </location>
</feature>
<dbReference type="InterPro" id="IPR011079">
    <property type="entry name" value="Ala_racemase_C"/>
</dbReference>
<evidence type="ECO:0000256" key="2">
    <source>
        <dbReference type="ARBA" id="ARBA00001933"/>
    </source>
</evidence>
<evidence type="ECO:0000256" key="6">
    <source>
        <dbReference type="HAMAP-Rule" id="MF_01201"/>
    </source>
</evidence>
<sequence>MAGAEGAGNGVLRISLSAIRANYRTIAAHVAPSRCGAVLKADAYRLGINRVAPALYAAGCRDFFVALLSEALALKPLLPDDAAIHVLHGIMPGSESLCAAAGIRPALNSLDQAVAWAERSGAAATGIGAALQIDTGMSRMGLPADELQVLKANPELIARLDIKLVMSHLAVADEPEHPGNALQLAAFRAAAQDLPEAPRSLANSAGIFLSPSYHFDLCRPGAALYGLVVSPKMPRLRPAVGVYGRIVQLRTVSPGAMVGYGWTFRARRNTRVATVSVGYADGFLRFASDRSAIWLGEHRLRVIGRVSMDSLTVDATDVPPDKIRPGAYVEILGPHQSAEDLASDAGTINYEILTSLGMRYRRIYVD</sequence>
<comment type="function">
    <text evidence="6">Catalyzes the interconversion of L-alanine and D-alanine. May also act on other amino acids.</text>
</comment>
<dbReference type="PRINTS" id="PR00992">
    <property type="entry name" value="ALARACEMASE"/>
</dbReference>
<dbReference type="Proteomes" id="UP001375812">
    <property type="component" value="Unassembled WGS sequence"/>
</dbReference>
<dbReference type="EC" id="5.1.1.1" evidence="3 6"/>
<feature type="binding site" evidence="6">
    <location>
        <position position="139"/>
    </location>
    <ligand>
        <name>substrate</name>
    </ligand>
</feature>
<comment type="similarity">
    <text evidence="6">Belongs to the alanine racemase family.</text>
</comment>
<dbReference type="SUPFAM" id="SSF50621">
    <property type="entry name" value="Alanine racemase C-terminal domain-like"/>
    <property type="match status" value="1"/>
</dbReference>
<reference evidence="8 9" key="1">
    <citation type="submission" date="2023-12" db="EMBL/GenBank/DDBJ databases">
        <title>Gut-associated functions are favored during microbiome assembly across C. elegans life.</title>
        <authorList>
            <person name="Zimmermann J."/>
        </authorList>
    </citation>
    <scope>NUCLEOTIDE SEQUENCE [LARGE SCALE GENOMIC DNA]</scope>
    <source>
        <strain evidence="8 9">MYb71</strain>
    </source>
</reference>
<comment type="pathway">
    <text evidence="6">Amino-acid biosynthesis; D-alanine biosynthesis; D-alanine from L-alanine: step 1/1.</text>
</comment>
<evidence type="ECO:0000313" key="9">
    <source>
        <dbReference type="Proteomes" id="UP001375812"/>
    </source>
</evidence>
<feature type="binding site" evidence="6">
    <location>
        <position position="308"/>
    </location>
    <ligand>
        <name>substrate</name>
    </ligand>
</feature>
<protein>
    <recommendedName>
        <fullName evidence="3 6">Alanine racemase</fullName>
        <ecNumber evidence="3 6">5.1.1.1</ecNumber>
    </recommendedName>
</protein>
<organism evidence="8 9">
    <name type="scientific">Ochrobactrum vermis</name>
    <dbReference type="NCBI Taxonomy" id="1827297"/>
    <lineage>
        <taxon>Bacteria</taxon>
        <taxon>Pseudomonadati</taxon>
        <taxon>Pseudomonadota</taxon>
        <taxon>Alphaproteobacteria</taxon>
        <taxon>Hyphomicrobiales</taxon>
        <taxon>Brucellaceae</taxon>
        <taxon>Brucella/Ochrobactrum group</taxon>
        <taxon>Ochrobactrum</taxon>
    </lineage>
</organism>
<dbReference type="EMBL" id="JBBGZH010000003">
    <property type="protein sequence ID" value="MEJ5022929.1"/>
    <property type="molecule type" value="Genomic_DNA"/>
</dbReference>
<evidence type="ECO:0000259" key="7">
    <source>
        <dbReference type="SMART" id="SM01005"/>
    </source>
</evidence>
<keyword evidence="5 6" id="KW-0413">Isomerase</keyword>
<evidence type="ECO:0000256" key="1">
    <source>
        <dbReference type="ARBA" id="ARBA00000316"/>
    </source>
</evidence>
<dbReference type="InterPro" id="IPR009006">
    <property type="entry name" value="Ala_racemase/Decarboxylase_C"/>
</dbReference>
<feature type="modified residue" description="N6-(pyridoxal phosphate)lysine" evidence="6">
    <location>
        <position position="40"/>
    </location>
</feature>
<comment type="catalytic activity">
    <reaction evidence="1 6">
        <text>L-alanine = D-alanine</text>
        <dbReference type="Rhea" id="RHEA:20249"/>
        <dbReference type="ChEBI" id="CHEBI:57416"/>
        <dbReference type="ChEBI" id="CHEBI:57972"/>
        <dbReference type="EC" id="5.1.1.1"/>
    </reaction>
</comment>
<comment type="cofactor">
    <cofactor evidence="2 6">
        <name>pyridoxal 5'-phosphate</name>
        <dbReference type="ChEBI" id="CHEBI:597326"/>
    </cofactor>
</comment>
<keyword evidence="9" id="KW-1185">Reference proteome</keyword>
<dbReference type="PANTHER" id="PTHR30511">
    <property type="entry name" value="ALANINE RACEMASE"/>
    <property type="match status" value="1"/>
</dbReference>
<keyword evidence="4 6" id="KW-0663">Pyridoxal phosphate</keyword>
<dbReference type="HAMAP" id="MF_01201">
    <property type="entry name" value="Ala_racemase"/>
    <property type="match status" value="1"/>
</dbReference>
<feature type="domain" description="Alanine racemase C-terminal" evidence="7">
    <location>
        <begin position="239"/>
        <end position="365"/>
    </location>
</feature>
<dbReference type="InterPro" id="IPR000821">
    <property type="entry name" value="Ala_racemase"/>
</dbReference>
<proteinExistence type="inferred from homology"/>
<accession>A0ABU8PMS5</accession>